<dbReference type="Proteomes" id="UP000024404">
    <property type="component" value="Unassembled WGS sequence"/>
</dbReference>
<dbReference type="EnsemblMetazoa" id="OVOC2929.1">
    <property type="protein sequence ID" value="OVOC2929.1"/>
    <property type="gene ID" value="WBGene00239738"/>
</dbReference>
<evidence type="ECO:0000313" key="2">
    <source>
        <dbReference type="Proteomes" id="UP000024404"/>
    </source>
</evidence>
<organism evidence="1 2">
    <name type="scientific">Onchocerca volvulus</name>
    <dbReference type="NCBI Taxonomy" id="6282"/>
    <lineage>
        <taxon>Eukaryota</taxon>
        <taxon>Metazoa</taxon>
        <taxon>Ecdysozoa</taxon>
        <taxon>Nematoda</taxon>
        <taxon>Chromadorea</taxon>
        <taxon>Rhabditida</taxon>
        <taxon>Spirurina</taxon>
        <taxon>Spiruromorpha</taxon>
        <taxon>Filarioidea</taxon>
        <taxon>Onchocercidae</taxon>
        <taxon>Onchocerca</taxon>
    </lineage>
</organism>
<reference evidence="1" key="2">
    <citation type="submission" date="2022-06" db="UniProtKB">
        <authorList>
            <consortium name="EnsemblMetazoa"/>
        </authorList>
    </citation>
    <scope>IDENTIFICATION</scope>
</reference>
<dbReference type="AlphaFoldDB" id="A0A8R1TQE6"/>
<protein>
    <submittedName>
        <fullName evidence="1">Uncharacterized protein</fullName>
    </submittedName>
</protein>
<evidence type="ECO:0000313" key="1">
    <source>
        <dbReference type="EnsemblMetazoa" id="OVOC2929.1"/>
    </source>
</evidence>
<accession>A0A8R1TQE6</accession>
<name>A0A8R1TQE6_ONCVO</name>
<proteinExistence type="predicted"/>
<sequence>MEHIEEKFHKTMVSCKYFNQNLAGWTDDNVIILTETQFYEAGRGRTGIGWRRSIIIYLTIRTRDASKTNLCDRQSRI</sequence>
<reference evidence="2" key="1">
    <citation type="submission" date="2013-10" db="EMBL/GenBank/DDBJ databases">
        <title>Genome sequencing of Onchocerca volvulus.</title>
        <authorList>
            <person name="Cotton J."/>
            <person name="Tsai J."/>
            <person name="Stanley E."/>
            <person name="Tracey A."/>
            <person name="Holroyd N."/>
            <person name="Lustigman S."/>
            <person name="Berriman M."/>
        </authorList>
    </citation>
    <scope>NUCLEOTIDE SEQUENCE</scope>
</reference>
<dbReference type="EMBL" id="CMVM020000076">
    <property type="status" value="NOT_ANNOTATED_CDS"/>
    <property type="molecule type" value="Genomic_DNA"/>
</dbReference>
<keyword evidence="2" id="KW-1185">Reference proteome</keyword>